<gene>
    <name evidence="1" type="ORF">IWZ03DRAFT_59766</name>
</gene>
<dbReference type="PANTHER" id="PTHR38167:SF1">
    <property type="entry name" value="C2H2-TYPE DOMAIN-CONTAINING PROTEIN"/>
    <property type="match status" value="1"/>
</dbReference>
<dbReference type="EMBL" id="JBBPHU010000012">
    <property type="protein sequence ID" value="KAK7511423.1"/>
    <property type="molecule type" value="Genomic_DNA"/>
</dbReference>
<evidence type="ECO:0008006" key="3">
    <source>
        <dbReference type="Google" id="ProtNLM"/>
    </source>
</evidence>
<proteinExistence type="predicted"/>
<dbReference type="PANTHER" id="PTHR38167">
    <property type="entry name" value="C2H2-TYPE DOMAIN-CONTAINING PROTEIN"/>
    <property type="match status" value="1"/>
</dbReference>
<sequence>MLKLDRALIKCGAFVKWFSCLRCQRAEDQSDGDKGPVVPIVAVPPDTPDSLSKAICRKCDRKFDSRHFTAKSCFRHTGQLTPNWYCGFWDDTDLDVDTPYMRGIYPEGFEWTCCGRDGESKGCVAGYHEAVVEAWVANHEKLDLEL</sequence>
<protein>
    <recommendedName>
        <fullName evidence="3">C2H2-type domain-containing protein</fullName>
    </recommendedName>
</protein>
<accession>A0ABR1KB62</accession>
<name>A0ABR1KB62_9PEZI</name>
<reference evidence="1 2" key="1">
    <citation type="submission" date="2024-04" db="EMBL/GenBank/DDBJ databases">
        <title>Phyllosticta paracitricarpa is synonymous to the EU quarantine fungus P. citricarpa based on phylogenomic analyses.</title>
        <authorList>
            <consortium name="Lawrence Berkeley National Laboratory"/>
            <person name="Van Ingen-Buijs V.A."/>
            <person name="Van Westerhoven A.C."/>
            <person name="Haridas S."/>
            <person name="Skiadas P."/>
            <person name="Martin F."/>
            <person name="Groenewald J.Z."/>
            <person name="Crous P.W."/>
            <person name="Seidl M.F."/>
        </authorList>
    </citation>
    <scope>NUCLEOTIDE SEQUENCE [LARGE SCALE GENOMIC DNA]</scope>
    <source>
        <strain evidence="1 2">CBS 123371</strain>
    </source>
</reference>
<comment type="caution">
    <text evidence="1">The sequence shown here is derived from an EMBL/GenBank/DDBJ whole genome shotgun (WGS) entry which is preliminary data.</text>
</comment>
<evidence type="ECO:0000313" key="1">
    <source>
        <dbReference type="EMBL" id="KAK7511423.1"/>
    </source>
</evidence>
<evidence type="ECO:0000313" key="2">
    <source>
        <dbReference type="Proteomes" id="UP001363622"/>
    </source>
</evidence>
<organism evidence="1 2">
    <name type="scientific">Phyllosticta citriasiana</name>
    <dbReference type="NCBI Taxonomy" id="595635"/>
    <lineage>
        <taxon>Eukaryota</taxon>
        <taxon>Fungi</taxon>
        <taxon>Dikarya</taxon>
        <taxon>Ascomycota</taxon>
        <taxon>Pezizomycotina</taxon>
        <taxon>Dothideomycetes</taxon>
        <taxon>Dothideomycetes incertae sedis</taxon>
        <taxon>Botryosphaeriales</taxon>
        <taxon>Phyllostictaceae</taxon>
        <taxon>Phyllosticta</taxon>
    </lineage>
</organism>
<dbReference type="Proteomes" id="UP001363622">
    <property type="component" value="Unassembled WGS sequence"/>
</dbReference>
<keyword evidence="2" id="KW-1185">Reference proteome</keyword>